<gene>
    <name evidence="2" type="ORF">GFV_28g0010</name>
</gene>
<evidence type="ECO:0000256" key="1">
    <source>
        <dbReference type="SAM" id="MobiDB-lite"/>
    </source>
</evidence>
<evidence type="ECO:0000313" key="2">
    <source>
        <dbReference type="EMBL" id="ACE75505.1"/>
    </source>
</evidence>
<sequence>MKMDESSRAKYVQLSKRIFVPNEWPVRGLRTFLLKLTTLVINDVNCNGVIVLQVQDIPTVLVRREENDKVWYFFEKIARPLPAEAYIIDVVVGRIDSLSETNSVVSDDLSERSVDDGNDEGISLDNYNVVMHQSENRTAYYFVIIQENVQPLSSERETDGRTQRFLARNAKR</sequence>
<organism evidence="2">
    <name type="scientific">Bracoviriform facetosae</name>
    <dbReference type="NCBI Taxonomy" id="2083300"/>
    <lineage>
        <taxon>Viruses</taxon>
        <taxon>Viruses incertae sedis</taxon>
        <taxon>Polydnaviriformidae</taxon>
        <taxon>Bracoviriform</taxon>
    </lineage>
</organism>
<reference evidence="2" key="1">
    <citation type="submission" date="2007-06" db="EMBL/GenBank/DDBJ databases">
        <authorList>
            <person name="Desjardins C.A."/>
            <person name="Gundersen-Rindal D.E."/>
            <person name="Hostetler J.B."/>
            <person name="Tallon L.J."/>
            <person name="Utterback T.R."/>
            <person name="Fuester R.W."/>
            <person name="Schatz M.C."/>
            <person name="Pedroni M.J."/>
            <person name="Fadrosh D.W."/>
            <person name="Haas B.J."/>
            <person name="Toms B.S."/>
            <person name="Chen D."/>
            <person name="Nene V."/>
        </authorList>
    </citation>
    <scope>NUCLEOTIDE SEQUENCE</scope>
</reference>
<proteinExistence type="predicted"/>
<protein>
    <submittedName>
        <fullName evidence="2">Uncharacterized protein</fullName>
    </submittedName>
</protein>
<feature type="region of interest" description="Disordered" evidence="1">
    <location>
        <begin position="153"/>
        <end position="172"/>
    </location>
</feature>
<accession>B8PQ79</accession>
<dbReference type="EMBL" id="EU001284">
    <property type="protein sequence ID" value="ACE75505.1"/>
    <property type="molecule type" value="Genomic_DNA"/>
</dbReference>
<name>B8PQ79_9VIRU</name>